<reference evidence="12" key="1">
    <citation type="submission" date="2023-05" db="EMBL/GenBank/DDBJ databases">
        <title>High-quality long-read genome of Scophthalmus maximus.</title>
        <authorList>
            <person name="Lien S."/>
            <person name="Martinez P."/>
        </authorList>
    </citation>
    <scope>NUCLEOTIDE SEQUENCE [LARGE SCALE GENOMIC DNA]</scope>
</reference>
<evidence type="ECO:0000256" key="7">
    <source>
        <dbReference type="PROSITE-ProRule" id="PRU00283"/>
    </source>
</evidence>
<evidence type="ECO:0000256" key="2">
    <source>
        <dbReference type="ARBA" id="ARBA00022701"/>
    </source>
</evidence>
<dbReference type="GO" id="GO:0005875">
    <property type="term" value="C:microtubule associated complex"/>
    <property type="evidence" value="ECO:0007669"/>
    <property type="project" value="TreeGrafter"/>
</dbReference>
<dbReference type="Ensembl" id="ENSSMAT00000027889.2">
    <property type="protein sequence ID" value="ENSSMAP00000027548.2"/>
    <property type="gene ID" value="ENSSMAG00000016837.2"/>
</dbReference>
<reference evidence="12" key="2">
    <citation type="submission" date="2025-08" db="UniProtKB">
        <authorList>
            <consortium name="Ensembl"/>
        </authorList>
    </citation>
    <scope>IDENTIFICATION</scope>
</reference>
<dbReference type="GO" id="GO:0003777">
    <property type="term" value="F:microtubule motor activity"/>
    <property type="evidence" value="ECO:0007669"/>
    <property type="project" value="InterPro"/>
</dbReference>
<feature type="region of interest" description="Disordered" evidence="10">
    <location>
        <begin position="433"/>
        <end position="463"/>
    </location>
</feature>
<dbReference type="Pfam" id="PF00225">
    <property type="entry name" value="Kinesin"/>
    <property type="match status" value="1"/>
</dbReference>
<keyword evidence="5 7" id="KW-0505">Motor protein</keyword>
<evidence type="ECO:0000313" key="12">
    <source>
        <dbReference type="Ensembl" id="ENSSMAP00000027548.2"/>
    </source>
</evidence>
<evidence type="ECO:0000256" key="1">
    <source>
        <dbReference type="ARBA" id="ARBA00004245"/>
    </source>
</evidence>
<dbReference type="PANTHER" id="PTHR47969">
    <property type="entry name" value="CHROMOSOME-ASSOCIATED KINESIN KIF4A-RELATED"/>
    <property type="match status" value="1"/>
</dbReference>
<feature type="coiled-coil region" evidence="9">
    <location>
        <begin position="396"/>
        <end position="423"/>
    </location>
</feature>
<dbReference type="SUPFAM" id="SSF47781">
    <property type="entry name" value="RuvA domain 2-like"/>
    <property type="match status" value="1"/>
</dbReference>
<feature type="domain" description="Kinesin motor" evidence="11">
    <location>
        <begin position="17"/>
        <end position="314"/>
    </location>
</feature>
<dbReference type="InterPro" id="IPR027417">
    <property type="entry name" value="P-loop_NTPase"/>
</dbReference>
<sequence>MAQRAAVADGGNKKTSRVRVAVRLRPYVGKQDERSEGPCVKGLDAQNLEIINWRNATETVKYHFDVYHDEQTTQQEVFLSSVKPILPHILSGQNASVFAYGPTGAGKTHTMLGSSEQPGVIPRAVREDEGWDYSIGMSYLEIYNEKVLDLLSLSSQDLPIREDRDKNILIPGLTHTTISSFSEFDKHFVPASLNRTTASTKLNERSSRSHAILLIKVVRTQRAFPHRQQTGKLYLVDLAGSEDNRRTGNRGIRLKESGAINLSLFTLNSKLTRLLQDSLGGSAHSLMITNIAPEYKYYFDTFSALNFAAKSKLIVNKPFTRETVAVPVLPVKRAREDHEAGRSGTEPQKKKQKDEKKTEQDGSSPSAHYHSLSEPSVMDRLIALEKLMMSCQDKDRTSMLKDVAQSRKEIQELKEKQKEFESKTLLLSQLAGEKHGTKQEPAFRNNTAPLHRKPSNATKPNKQQAVVQPLQVSQLQPLQQLAVVKKQSVCVKRKQLPDQVEVSGKENIMETNWESQLDTSVLDQSRQKILQVLNTGALKELKGLQQIGDKKAKLILGWREIHGHFTKLEDLVKVEGMSEKRFSTFMKVSRVLSFSF</sequence>
<dbReference type="AlphaFoldDB" id="A0A8D3B2R2"/>
<dbReference type="GO" id="GO:0051231">
    <property type="term" value="P:spindle elongation"/>
    <property type="evidence" value="ECO:0007669"/>
    <property type="project" value="TreeGrafter"/>
</dbReference>
<keyword evidence="6" id="KW-0206">Cytoskeleton</keyword>
<dbReference type="InterPro" id="IPR001752">
    <property type="entry name" value="Kinesin_motor_dom"/>
</dbReference>
<name>A0A8D3B2R2_SCOMX</name>
<comment type="similarity">
    <text evidence="7 8">Belongs to the TRAFAC class myosin-kinesin ATPase superfamily. Kinesin family.</text>
</comment>
<keyword evidence="6" id="KW-0963">Cytoplasm</keyword>
<comment type="subcellular location">
    <subcellularLocation>
        <location evidence="1">Cytoplasm</location>
        <location evidence="1">Cytoskeleton</location>
    </subcellularLocation>
</comment>
<dbReference type="InterPro" id="IPR027640">
    <property type="entry name" value="Kinesin-like_fam"/>
</dbReference>
<dbReference type="Gene3D" id="1.10.150.280">
    <property type="entry name" value="AF1531-like domain"/>
    <property type="match status" value="1"/>
</dbReference>
<dbReference type="InterPro" id="IPR010994">
    <property type="entry name" value="RuvA_2-like"/>
</dbReference>
<dbReference type="GO" id="GO:0005524">
    <property type="term" value="F:ATP binding"/>
    <property type="evidence" value="ECO:0007669"/>
    <property type="project" value="UniProtKB-UniRule"/>
</dbReference>
<dbReference type="PROSITE" id="PS00411">
    <property type="entry name" value="KINESIN_MOTOR_1"/>
    <property type="match status" value="1"/>
</dbReference>
<proteinExistence type="inferred from homology"/>
<dbReference type="PANTHER" id="PTHR47969:SF9">
    <property type="entry name" value="KINESIN-LIKE PROTEIN"/>
    <property type="match status" value="1"/>
</dbReference>
<feature type="binding site" evidence="7">
    <location>
        <begin position="101"/>
        <end position="108"/>
    </location>
    <ligand>
        <name>ATP</name>
        <dbReference type="ChEBI" id="CHEBI:30616"/>
    </ligand>
</feature>
<dbReference type="SMART" id="SM00129">
    <property type="entry name" value="KISc"/>
    <property type="match status" value="1"/>
</dbReference>
<dbReference type="Proteomes" id="UP000694558">
    <property type="component" value="Chromosome 18"/>
</dbReference>
<feature type="region of interest" description="Disordered" evidence="10">
    <location>
        <begin position="332"/>
        <end position="374"/>
    </location>
</feature>
<evidence type="ECO:0000259" key="11">
    <source>
        <dbReference type="PROSITE" id="PS50067"/>
    </source>
</evidence>
<dbReference type="InterPro" id="IPR019821">
    <property type="entry name" value="Kinesin_motor_CS"/>
</dbReference>
<keyword evidence="2 8" id="KW-0493">Microtubule</keyword>
<evidence type="ECO:0000256" key="4">
    <source>
        <dbReference type="ARBA" id="ARBA00022840"/>
    </source>
</evidence>
<evidence type="ECO:0000256" key="6">
    <source>
        <dbReference type="ARBA" id="ARBA00023212"/>
    </source>
</evidence>
<keyword evidence="3 7" id="KW-0547">Nucleotide-binding</keyword>
<protein>
    <recommendedName>
        <fullName evidence="8">Kinesin-like protein</fullName>
    </recommendedName>
</protein>
<dbReference type="GO" id="GO:0007052">
    <property type="term" value="P:mitotic spindle organization"/>
    <property type="evidence" value="ECO:0007669"/>
    <property type="project" value="TreeGrafter"/>
</dbReference>
<dbReference type="PROSITE" id="PS50067">
    <property type="entry name" value="KINESIN_MOTOR_2"/>
    <property type="match status" value="1"/>
</dbReference>
<evidence type="ECO:0000256" key="9">
    <source>
        <dbReference type="SAM" id="Coils"/>
    </source>
</evidence>
<evidence type="ECO:0000256" key="3">
    <source>
        <dbReference type="ARBA" id="ARBA00022741"/>
    </source>
</evidence>
<keyword evidence="9" id="KW-0175">Coiled coil</keyword>
<evidence type="ECO:0000256" key="5">
    <source>
        <dbReference type="ARBA" id="ARBA00023175"/>
    </source>
</evidence>
<evidence type="ECO:0000256" key="10">
    <source>
        <dbReference type="SAM" id="MobiDB-lite"/>
    </source>
</evidence>
<dbReference type="Pfam" id="PF12836">
    <property type="entry name" value="HHH_3"/>
    <property type="match status" value="1"/>
</dbReference>
<evidence type="ECO:0000313" key="13">
    <source>
        <dbReference type="Proteomes" id="UP000694558"/>
    </source>
</evidence>
<keyword evidence="4 7" id="KW-0067">ATP-binding</keyword>
<dbReference type="Gene3D" id="3.40.850.10">
    <property type="entry name" value="Kinesin motor domain"/>
    <property type="match status" value="1"/>
</dbReference>
<feature type="compositionally biased region" description="Basic and acidic residues" evidence="10">
    <location>
        <begin position="333"/>
        <end position="360"/>
    </location>
</feature>
<accession>A0A8D3B2R2</accession>
<gene>
    <name evidence="12" type="primary">kif22</name>
</gene>
<dbReference type="PRINTS" id="PR00380">
    <property type="entry name" value="KINESINHEAVY"/>
</dbReference>
<dbReference type="InterPro" id="IPR036961">
    <property type="entry name" value="Kinesin_motor_dom_sf"/>
</dbReference>
<dbReference type="GO" id="GO:0007018">
    <property type="term" value="P:microtubule-based movement"/>
    <property type="evidence" value="ECO:0007669"/>
    <property type="project" value="InterPro"/>
</dbReference>
<organism evidence="12 13">
    <name type="scientific">Scophthalmus maximus</name>
    <name type="common">Turbot</name>
    <name type="synonym">Psetta maxima</name>
    <dbReference type="NCBI Taxonomy" id="52904"/>
    <lineage>
        <taxon>Eukaryota</taxon>
        <taxon>Metazoa</taxon>
        <taxon>Chordata</taxon>
        <taxon>Craniata</taxon>
        <taxon>Vertebrata</taxon>
        <taxon>Euteleostomi</taxon>
        <taxon>Actinopterygii</taxon>
        <taxon>Neopterygii</taxon>
        <taxon>Teleostei</taxon>
        <taxon>Neoteleostei</taxon>
        <taxon>Acanthomorphata</taxon>
        <taxon>Carangaria</taxon>
        <taxon>Pleuronectiformes</taxon>
        <taxon>Pleuronectoidei</taxon>
        <taxon>Scophthalmidae</taxon>
        <taxon>Scophthalmus</taxon>
    </lineage>
</organism>
<dbReference type="GeneTree" id="ENSGT00940000159632"/>
<dbReference type="GO" id="GO:0008017">
    <property type="term" value="F:microtubule binding"/>
    <property type="evidence" value="ECO:0007669"/>
    <property type="project" value="InterPro"/>
</dbReference>
<dbReference type="GO" id="GO:0005874">
    <property type="term" value="C:microtubule"/>
    <property type="evidence" value="ECO:0007669"/>
    <property type="project" value="UniProtKB-KW"/>
</dbReference>
<evidence type="ECO:0000256" key="8">
    <source>
        <dbReference type="RuleBase" id="RU000394"/>
    </source>
</evidence>
<dbReference type="CDD" id="cd01376">
    <property type="entry name" value="KISc_KID_like"/>
    <property type="match status" value="1"/>
</dbReference>
<dbReference type="SUPFAM" id="SSF52540">
    <property type="entry name" value="P-loop containing nucleoside triphosphate hydrolases"/>
    <property type="match status" value="1"/>
</dbReference>